<sequence>TFYIMTRLSSDICIFLEASTIVIPKWKKDVVNIVSYLDDIFSIINLHKRIAQITTDYITLSILPFDFFQSKAKTLPRKRTPSLGSLIPISK</sequence>
<comment type="caution">
    <text evidence="1">The sequence shown here is derived from an EMBL/GenBank/DDBJ whole genome shotgun (WGS) entry which is preliminary data.</text>
</comment>
<keyword evidence="2" id="KW-1185">Reference proteome</keyword>
<protein>
    <recommendedName>
        <fullName evidence="3">Reverse transcriptase domain-containing protein</fullName>
    </recommendedName>
</protein>
<evidence type="ECO:0008006" key="3">
    <source>
        <dbReference type="Google" id="ProtNLM"/>
    </source>
</evidence>
<gene>
    <name evidence="1" type="ORF">J3Q64DRAFT_1610496</name>
</gene>
<organism evidence="1 2">
    <name type="scientific">Phycomyces blakesleeanus</name>
    <dbReference type="NCBI Taxonomy" id="4837"/>
    <lineage>
        <taxon>Eukaryota</taxon>
        <taxon>Fungi</taxon>
        <taxon>Fungi incertae sedis</taxon>
        <taxon>Mucoromycota</taxon>
        <taxon>Mucoromycotina</taxon>
        <taxon>Mucoromycetes</taxon>
        <taxon>Mucorales</taxon>
        <taxon>Phycomycetaceae</taxon>
        <taxon>Phycomyces</taxon>
    </lineage>
</organism>
<dbReference type="EMBL" id="JBCLYO010000004">
    <property type="protein sequence ID" value="KAL0089964.1"/>
    <property type="molecule type" value="Genomic_DNA"/>
</dbReference>
<reference evidence="1 2" key="1">
    <citation type="submission" date="2024-04" db="EMBL/GenBank/DDBJ databases">
        <title>Symmetric and asymmetric DNA N6-adenine methylation regulates different biological responses in Mucorales.</title>
        <authorList>
            <consortium name="Lawrence Berkeley National Laboratory"/>
            <person name="Lax C."/>
            <person name="Mondo S.J."/>
            <person name="Osorio-Concepcion M."/>
            <person name="Muszewska A."/>
            <person name="Corrochano-Luque M."/>
            <person name="Gutierrez G."/>
            <person name="Riley R."/>
            <person name="Lipzen A."/>
            <person name="Guo J."/>
            <person name="Hundley H."/>
            <person name="Amirebrahimi M."/>
            <person name="Ng V."/>
            <person name="Lorenzo-Gutierrez D."/>
            <person name="Binder U."/>
            <person name="Yang J."/>
            <person name="Song Y."/>
            <person name="Canovas D."/>
            <person name="Navarro E."/>
            <person name="Freitag M."/>
            <person name="Gabaldon T."/>
            <person name="Grigoriev I.V."/>
            <person name="Corrochano L.M."/>
            <person name="Nicolas F.E."/>
            <person name="Garre V."/>
        </authorList>
    </citation>
    <scope>NUCLEOTIDE SEQUENCE [LARGE SCALE GENOMIC DNA]</scope>
    <source>
        <strain evidence="1 2">L51</strain>
    </source>
</reference>
<feature type="non-terminal residue" evidence="1">
    <location>
        <position position="1"/>
    </location>
</feature>
<proteinExistence type="predicted"/>
<evidence type="ECO:0000313" key="1">
    <source>
        <dbReference type="EMBL" id="KAL0089964.1"/>
    </source>
</evidence>
<evidence type="ECO:0000313" key="2">
    <source>
        <dbReference type="Proteomes" id="UP001448207"/>
    </source>
</evidence>
<feature type="non-terminal residue" evidence="1">
    <location>
        <position position="91"/>
    </location>
</feature>
<accession>A0ABR3B3Z0</accession>
<name>A0ABR3B3Z0_PHYBL</name>
<dbReference type="Proteomes" id="UP001448207">
    <property type="component" value="Unassembled WGS sequence"/>
</dbReference>